<dbReference type="InterPro" id="IPR003806">
    <property type="entry name" value="ATP-grasp_PylC-type"/>
</dbReference>
<evidence type="ECO:0000313" key="6">
    <source>
        <dbReference type="EMBL" id="MDR5906830.1"/>
    </source>
</evidence>
<dbReference type="PROSITE" id="PS50975">
    <property type="entry name" value="ATP_GRASP"/>
    <property type="match status" value="1"/>
</dbReference>
<dbReference type="Proteomes" id="UP001251374">
    <property type="component" value="Unassembled WGS sequence"/>
</dbReference>
<dbReference type="PANTHER" id="PTHR43585:SF2">
    <property type="entry name" value="ATP-GRASP ENZYME FSQD"/>
    <property type="match status" value="1"/>
</dbReference>
<dbReference type="Gene3D" id="3.40.50.20">
    <property type="match status" value="1"/>
</dbReference>
<name>A0ABU1HH63_9GAMM</name>
<dbReference type="SUPFAM" id="SSF56059">
    <property type="entry name" value="Glutathione synthetase ATP-binding domain-like"/>
    <property type="match status" value="1"/>
</dbReference>
<feature type="domain" description="ATP-grasp" evidence="5">
    <location>
        <begin position="107"/>
        <end position="289"/>
    </location>
</feature>
<evidence type="ECO:0000256" key="1">
    <source>
        <dbReference type="ARBA" id="ARBA00022598"/>
    </source>
</evidence>
<dbReference type="Gene3D" id="3.30.470.20">
    <property type="entry name" value="ATP-grasp fold, B domain"/>
    <property type="match status" value="1"/>
</dbReference>
<protein>
    <submittedName>
        <fullName evidence="6">ATP-grasp domain-containing protein</fullName>
    </submittedName>
</protein>
<dbReference type="Pfam" id="PF02655">
    <property type="entry name" value="ATP-grasp_3"/>
    <property type="match status" value="1"/>
</dbReference>
<dbReference type="RefSeq" id="WP_309723743.1">
    <property type="nucleotide sequence ID" value="NZ_JARWAM010000012.1"/>
</dbReference>
<sequence>MDKVVFLVAGEQQTEGIKYALSKGLEVHTFDNNPNHPGHKLASFSHNIDVYDEDKILEISKAINPSAVVNFVSSHGILTGIRLREELGLKGLNRTAYYTVSSKKVFRDFLVKHEMPSPKVYASEEAVSALDGHELIAKPINGGGSRGVVHISSRTAMLSFFKSTPGKENYIIEEYINYSHRLNGDCLVVDNEIYFMIVGDYYYDSFNSLVSYATAFPSTYDYHTVERFLSSLVKKINYGTGPMNFEFIVRDDKLYCIEINPRHSGNFIHEVMSEIYGFRSAKMNVDISLNRIKHAELHERNQFGLKNNTKFYATAILFSEVDGIYEGITVDSSLDPLILRLIKFKDKGDKVSRFETLYDRVALAVMQFDSKLQMDRVLSSFREFYEIELR</sequence>
<dbReference type="PANTHER" id="PTHR43585">
    <property type="entry name" value="FUMIPYRROLE BIOSYNTHESIS PROTEIN C"/>
    <property type="match status" value="1"/>
</dbReference>
<dbReference type="EMBL" id="JARWAM010000012">
    <property type="protein sequence ID" value="MDR5906830.1"/>
    <property type="molecule type" value="Genomic_DNA"/>
</dbReference>
<keyword evidence="1" id="KW-0436">Ligase</keyword>
<evidence type="ECO:0000256" key="4">
    <source>
        <dbReference type="PROSITE-ProRule" id="PRU00409"/>
    </source>
</evidence>
<comment type="caution">
    <text evidence="6">The sequence shown here is derived from an EMBL/GenBank/DDBJ whole genome shotgun (WGS) entry which is preliminary data.</text>
</comment>
<evidence type="ECO:0000313" key="7">
    <source>
        <dbReference type="Proteomes" id="UP001251374"/>
    </source>
</evidence>
<reference evidence="6 7" key="1">
    <citation type="submission" date="2023-04" db="EMBL/GenBank/DDBJ databases">
        <title>A long-awaited taxogenomic arrangement of the family Halomonadaceae.</title>
        <authorList>
            <person name="De La Haba R."/>
            <person name="Chuvochina M."/>
            <person name="Wittouck S."/>
            <person name="Arahal D.R."/>
            <person name="Sanchez-Porro C."/>
            <person name="Hugenholtz P."/>
            <person name="Ventosa A."/>
        </authorList>
    </citation>
    <scope>NUCLEOTIDE SEQUENCE [LARGE SCALE GENOMIC DNA]</scope>
    <source>
        <strain evidence="6 7">DSM 26770</strain>
    </source>
</reference>
<evidence type="ECO:0000259" key="5">
    <source>
        <dbReference type="PROSITE" id="PS50975"/>
    </source>
</evidence>
<evidence type="ECO:0000256" key="3">
    <source>
        <dbReference type="ARBA" id="ARBA00022840"/>
    </source>
</evidence>
<gene>
    <name evidence="6" type="ORF">QC821_16240</name>
</gene>
<keyword evidence="3 4" id="KW-0067">ATP-binding</keyword>
<keyword evidence="2 4" id="KW-0547">Nucleotide-binding</keyword>
<accession>A0ABU1HH63</accession>
<proteinExistence type="predicted"/>
<evidence type="ECO:0000256" key="2">
    <source>
        <dbReference type="ARBA" id="ARBA00022741"/>
    </source>
</evidence>
<organism evidence="6 7">
    <name type="scientific">Franzmannia qiaohouensis</name>
    <dbReference type="NCBI Taxonomy" id="1329370"/>
    <lineage>
        <taxon>Bacteria</taxon>
        <taxon>Pseudomonadati</taxon>
        <taxon>Pseudomonadota</taxon>
        <taxon>Gammaproteobacteria</taxon>
        <taxon>Oceanospirillales</taxon>
        <taxon>Halomonadaceae</taxon>
        <taxon>Franzmannia</taxon>
    </lineage>
</organism>
<dbReference type="InterPro" id="IPR011761">
    <property type="entry name" value="ATP-grasp"/>
</dbReference>
<keyword evidence="7" id="KW-1185">Reference proteome</keyword>
<dbReference type="InterPro" id="IPR052032">
    <property type="entry name" value="ATP-dep_AA_Ligase"/>
</dbReference>